<dbReference type="SUPFAM" id="SSF51306">
    <property type="entry name" value="LexA/Signal peptidase"/>
    <property type="match status" value="1"/>
</dbReference>
<protein>
    <submittedName>
        <fullName evidence="1">Peptidase S41</fullName>
    </submittedName>
</protein>
<sequence>MPKMIKNKTEIQFENALILPEIVSLLNEGHTVTLQLKGFSMRPFLENNRDKALLVKPKEIAVGDPVLAEVEPKNYVLHRIIAIEGEEVTLLGDGNLTPEHCQRKDIVGAVIGFYRKGRTEIDRVDGKKWKIYSRVWTALRPIRRYLLGFYRRLWIPIFGVI</sequence>
<dbReference type="EMBL" id="JRNR01000004">
    <property type="protein sequence ID" value="KGF50412.1"/>
    <property type="molecule type" value="Genomic_DNA"/>
</dbReference>
<reference evidence="1 2" key="1">
    <citation type="submission" date="2014-07" db="EMBL/GenBank/DDBJ databases">
        <authorList>
            <person name="McCorrison J."/>
            <person name="Sanka R."/>
            <person name="Torralba M."/>
            <person name="Gillis M."/>
            <person name="Haft D.H."/>
            <person name="Methe B."/>
            <person name="Sutton G."/>
            <person name="Nelson K.E."/>
        </authorList>
    </citation>
    <scope>NUCLEOTIDE SEQUENCE [LARGE SCALE GENOMIC DNA]</scope>
    <source>
        <strain evidence="1 2">DNF00882</strain>
    </source>
</reference>
<evidence type="ECO:0000313" key="2">
    <source>
        <dbReference type="Proteomes" id="UP000029538"/>
    </source>
</evidence>
<gene>
    <name evidence="1" type="ORF">HMPREF0654_01695</name>
</gene>
<evidence type="ECO:0000313" key="1">
    <source>
        <dbReference type="EMBL" id="KGF50412.1"/>
    </source>
</evidence>
<dbReference type="InterPro" id="IPR036286">
    <property type="entry name" value="LexA/Signal_pep-like_sf"/>
</dbReference>
<dbReference type="AlphaFoldDB" id="A0A096C642"/>
<comment type="caution">
    <text evidence="1">The sequence shown here is derived from an EMBL/GenBank/DDBJ whole genome shotgun (WGS) entry which is preliminary data.</text>
</comment>
<proteinExistence type="predicted"/>
<accession>A0A096C642</accession>
<name>A0A096C642_9BACT</name>
<dbReference type="Proteomes" id="UP000029538">
    <property type="component" value="Unassembled WGS sequence"/>
</dbReference>
<dbReference type="CDD" id="cd06462">
    <property type="entry name" value="Peptidase_S24_S26"/>
    <property type="match status" value="1"/>
</dbReference>
<dbReference type="GeneID" id="91082759"/>
<organism evidence="1 2">
    <name type="scientific">Prevotella disiens DNF00882</name>
    <dbReference type="NCBI Taxonomy" id="1401075"/>
    <lineage>
        <taxon>Bacteria</taxon>
        <taxon>Pseudomonadati</taxon>
        <taxon>Bacteroidota</taxon>
        <taxon>Bacteroidia</taxon>
        <taxon>Bacteroidales</taxon>
        <taxon>Prevotellaceae</taxon>
        <taxon>Prevotella</taxon>
    </lineage>
</organism>
<dbReference type="RefSeq" id="WP_025064450.1">
    <property type="nucleotide sequence ID" value="NZ_JRNR01000004.1"/>
</dbReference>